<evidence type="ECO:0000256" key="1">
    <source>
        <dbReference type="ARBA" id="ARBA00023015"/>
    </source>
</evidence>
<keyword evidence="6" id="KW-1185">Reference proteome</keyword>
<accession>A0A373F7G8</accession>
<comment type="caution">
    <text evidence="5">The sequence shown here is derived from an EMBL/GenBank/DDBJ whole genome shotgun (WGS) entry which is preliminary data.</text>
</comment>
<dbReference type="InterPro" id="IPR000792">
    <property type="entry name" value="Tscrpt_reg_LuxR_C"/>
</dbReference>
<dbReference type="CDD" id="cd06170">
    <property type="entry name" value="LuxR_C_like"/>
    <property type="match status" value="1"/>
</dbReference>
<dbReference type="PROSITE" id="PS50043">
    <property type="entry name" value="HTH_LUXR_2"/>
    <property type="match status" value="1"/>
</dbReference>
<protein>
    <submittedName>
        <fullName evidence="5">LuxR family transcriptional regulator</fullName>
    </submittedName>
</protein>
<keyword evidence="1" id="KW-0805">Transcription regulation</keyword>
<dbReference type="GO" id="GO:0006355">
    <property type="term" value="P:regulation of DNA-templated transcription"/>
    <property type="evidence" value="ECO:0007669"/>
    <property type="project" value="InterPro"/>
</dbReference>
<evidence type="ECO:0000313" key="6">
    <source>
        <dbReference type="Proteomes" id="UP000261948"/>
    </source>
</evidence>
<evidence type="ECO:0000256" key="3">
    <source>
        <dbReference type="ARBA" id="ARBA00023163"/>
    </source>
</evidence>
<keyword evidence="3" id="KW-0804">Transcription</keyword>
<dbReference type="Pfam" id="PF00196">
    <property type="entry name" value="GerE"/>
    <property type="match status" value="1"/>
</dbReference>
<dbReference type="InterPro" id="IPR036388">
    <property type="entry name" value="WH-like_DNA-bd_sf"/>
</dbReference>
<organism evidence="5 6">
    <name type="scientific">Comamonas testosteroni</name>
    <name type="common">Pseudomonas testosteroni</name>
    <dbReference type="NCBI Taxonomy" id="285"/>
    <lineage>
        <taxon>Bacteria</taxon>
        <taxon>Pseudomonadati</taxon>
        <taxon>Pseudomonadota</taxon>
        <taxon>Betaproteobacteria</taxon>
        <taxon>Burkholderiales</taxon>
        <taxon>Comamonadaceae</taxon>
        <taxon>Comamonas</taxon>
    </lineage>
</organism>
<evidence type="ECO:0000256" key="2">
    <source>
        <dbReference type="ARBA" id="ARBA00023125"/>
    </source>
</evidence>
<dbReference type="EMBL" id="QURR01000051">
    <property type="protein sequence ID" value="RGE39482.1"/>
    <property type="molecule type" value="Genomic_DNA"/>
</dbReference>
<feature type="domain" description="HTH luxR-type" evidence="4">
    <location>
        <begin position="208"/>
        <end position="273"/>
    </location>
</feature>
<dbReference type="Proteomes" id="UP000261948">
    <property type="component" value="Unassembled WGS sequence"/>
</dbReference>
<dbReference type="InterPro" id="IPR005143">
    <property type="entry name" value="TF_LuxR_autoind-bd_dom"/>
</dbReference>
<dbReference type="SMART" id="SM00421">
    <property type="entry name" value="HTH_LUXR"/>
    <property type="match status" value="1"/>
</dbReference>
<dbReference type="InterPro" id="IPR016032">
    <property type="entry name" value="Sig_transdc_resp-reg_C-effctor"/>
</dbReference>
<dbReference type="SUPFAM" id="SSF46894">
    <property type="entry name" value="C-terminal effector domain of the bipartite response regulators"/>
    <property type="match status" value="1"/>
</dbReference>
<evidence type="ECO:0000259" key="4">
    <source>
        <dbReference type="PROSITE" id="PS50043"/>
    </source>
</evidence>
<dbReference type="PROSITE" id="PS00622">
    <property type="entry name" value="HTH_LUXR_1"/>
    <property type="match status" value="1"/>
</dbReference>
<proteinExistence type="predicted"/>
<dbReference type="GO" id="GO:0003677">
    <property type="term" value="F:DNA binding"/>
    <property type="evidence" value="ECO:0007669"/>
    <property type="project" value="UniProtKB-KW"/>
</dbReference>
<dbReference type="InterPro" id="IPR036693">
    <property type="entry name" value="TF_LuxR_autoind-bd_dom_sf"/>
</dbReference>
<dbReference type="Gene3D" id="3.30.450.80">
    <property type="entry name" value="Transcription factor LuxR-like, autoinducer-binding domain"/>
    <property type="match status" value="1"/>
</dbReference>
<keyword evidence="2" id="KW-0238">DNA-binding</keyword>
<dbReference type="PANTHER" id="PTHR44688:SF16">
    <property type="entry name" value="DNA-BINDING TRANSCRIPTIONAL ACTIVATOR DEVR_DOSR"/>
    <property type="match status" value="1"/>
</dbReference>
<dbReference type="SUPFAM" id="SSF75516">
    <property type="entry name" value="Pheromone-binding domain of LuxR-like quorum-sensing transcription factors"/>
    <property type="match status" value="1"/>
</dbReference>
<evidence type="ECO:0000313" key="5">
    <source>
        <dbReference type="EMBL" id="RGE39482.1"/>
    </source>
</evidence>
<gene>
    <name evidence="5" type="ORF">DZC30_21835</name>
</gene>
<dbReference type="Pfam" id="PF03472">
    <property type="entry name" value="Autoind_bind"/>
    <property type="match status" value="1"/>
</dbReference>
<dbReference type="PANTHER" id="PTHR44688">
    <property type="entry name" value="DNA-BINDING TRANSCRIPTIONAL ACTIVATOR DEVR_DOSR"/>
    <property type="match status" value="1"/>
</dbReference>
<dbReference type="OrthoDB" id="9774661at2"/>
<name>A0A373F7G8_COMTE</name>
<dbReference type="PRINTS" id="PR00038">
    <property type="entry name" value="HTHLUXR"/>
</dbReference>
<sequence length="277" mass="30603">MPCCQLGCNNVTQEYLLVKINKALVSKVVLQFEKIFESKSIFELTQSIQEISQKLGFESFHYGAHAAIKPSGDRARFVFDGTEQKQGGVISSYPDSWFKRYQEKNYIEIDPLVAHCSKSIVPVSWGCQKNHQNQKIRNMFDEATEHGLANGATFSVIGKSGELSIFSLTTSKSGLLEQKNTLSQLGNGYIFLACIHEAVCKLGLARETEKESISLTSREKECLTWVSIGKTSWEISVILGISESTIIFHISNAGKKLQTSTRSQAVAKAISLGLIAP</sequence>
<dbReference type="Gene3D" id="1.10.10.10">
    <property type="entry name" value="Winged helix-like DNA-binding domain superfamily/Winged helix DNA-binding domain"/>
    <property type="match status" value="1"/>
</dbReference>
<reference evidence="5 6" key="1">
    <citation type="submission" date="2018-08" db="EMBL/GenBank/DDBJ databases">
        <title>Comamonas testosteroni strain SWCO2.</title>
        <authorList>
            <person name="Jiang N."/>
            <person name="Zhang X.Z."/>
        </authorList>
    </citation>
    <scope>NUCLEOTIDE SEQUENCE [LARGE SCALE GENOMIC DNA]</scope>
    <source>
        <strain evidence="5 6">SWCO2</strain>
    </source>
</reference>
<dbReference type="AlphaFoldDB" id="A0A373F7G8"/>